<feature type="domain" description="Phage terminase large subunit N-terminal" evidence="1">
    <location>
        <begin position="35"/>
        <end position="238"/>
    </location>
</feature>
<dbReference type="Gene3D" id="3.40.50.300">
    <property type="entry name" value="P-loop containing nucleotide triphosphate hydrolases"/>
    <property type="match status" value="1"/>
</dbReference>
<dbReference type="EMBL" id="QXED01000003">
    <property type="protein sequence ID" value="RIV23619.1"/>
    <property type="molecule type" value="Genomic_DNA"/>
</dbReference>
<evidence type="ECO:0000259" key="1">
    <source>
        <dbReference type="Pfam" id="PF04466"/>
    </source>
</evidence>
<dbReference type="Pfam" id="PF04466">
    <property type="entry name" value="Terminase_3"/>
    <property type="match status" value="1"/>
</dbReference>
<name>A0A418MB72_9BACT</name>
<gene>
    <name evidence="2" type="ORF">DYU11_11600</name>
</gene>
<sequence>MTALAPQSLVSFDPHRFPKAAQLFHAAHSGRYRVIVMGGAVRGGKSFGVLGTLLTLHKRFAGSRSIVVRDSLETLRNTTLPTVEKAMPNSFVKKFLGDPKFHWQFANGSSFQFFSEQAPNDPERKRWNGLEVNYIWLEQIEELEQTTFEKALERAGSYFIAKHIGQTPPPIIFVTLNPTDEWARAMFYDRYLNGTLPDNWLYIPATIEDNAGLEPSYLESLQSLKQTNPVKYKRFVEGDWDIKEKTGGEWYSSFEFSRHVAKVPFIPGVPLHASYDFNVKPYMTQLAAQLVRGVDRLQIRIFKEYTLRNPDNRTDRCCQALINDYLRESRLPVYYYGDRQGNNRIEGFGPTLRRFDTVRKELQLYLTSTSNQVNPAVVVNINFRDFINDVLAGLLPVEILIDENCTELIRDLQNTKEGKDGSILKAIAKDADGDRYEKNGHCLSAFTYLVGSMLFQLYLQWKKTPRLGKS</sequence>
<dbReference type="InterPro" id="IPR027417">
    <property type="entry name" value="P-loop_NTPase"/>
</dbReference>
<protein>
    <recommendedName>
        <fullName evidence="1">Phage terminase large subunit N-terminal domain-containing protein</fullName>
    </recommendedName>
</protein>
<dbReference type="OrthoDB" id="924847at2"/>
<keyword evidence="3" id="KW-1185">Reference proteome</keyword>
<dbReference type="Proteomes" id="UP000283523">
    <property type="component" value="Unassembled WGS sequence"/>
</dbReference>
<dbReference type="InterPro" id="IPR035412">
    <property type="entry name" value="Terminase_L_N"/>
</dbReference>
<evidence type="ECO:0000313" key="3">
    <source>
        <dbReference type="Proteomes" id="UP000283523"/>
    </source>
</evidence>
<proteinExistence type="predicted"/>
<comment type="caution">
    <text evidence="2">The sequence shown here is derived from an EMBL/GenBank/DDBJ whole genome shotgun (WGS) entry which is preliminary data.</text>
</comment>
<accession>A0A418MB72</accession>
<dbReference type="AlphaFoldDB" id="A0A418MB72"/>
<evidence type="ECO:0000313" key="2">
    <source>
        <dbReference type="EMBL" id="RIV23619.1"/>
    </source>
</evidence>
<dbReference type="RefSeq" id="WP_119667835.1">
    <property type="nucleotide sequence ID" value="NZ_QXED01000003.1"/>
</dbReference>
<reference evidence="2 3" key="1">
    <citation type="submission" date="2018-08" db="EMBL/GenBank/DDBJ databases">
        <title>Fibrisoma montanum sp. nov., isolated from Danxia mountain soil.</title>
        <authorList>
            <person name="Huang Y."/>
        </authorList>
    </citation>
    <scope>NUCLEOTIDE SEQUENCE [LARGE SCALE GENOMIC DNA]</scope>
    <source>
        <strain evidence="2 3">HYT19</strain>
    </source>
</reference>
<organism evidence="2 3">
    <name type="scientific">Fibrisoma montanum</name>
    <dbReference type="NCBI Taxonomy" id="2305895"/>
    <lineage>
        <taxon>Bacteria</taxon>
        <taxon>Pseudomonadati</taxon>
        <taxon>Bacteroidota</taxon>
        <taxon>Cytophagia</taxon>
        <taxon>Cytophagales</taxon>
        <taxon>Spirosomataceae</taxon>
        <taxon>Fibrisoma</taxon>
    </lineage>
</organism>
<dbReference type="Gene3D" id="3.30.420.280">
    <property type="match status" value="1"/>
</dbReference>